<dbReference type="PIRSF" id="PIRSF030840">
    <property type="entry name" value="DUF1008"/>
    <property type="match status" value="1"/>
</dbReference>
<dbReference type="CDD" id="cd16829">
    <property type="entry name" value="ChuX_HutX-like"/>
    <property type="match status" value="1"/>
</dbReference>
<sequence>MLSTDLADLKAHMADNPGAVIEDVARERSATPRAVIEALPPSMVRIGSGEHFAAAMQDIAEWGEVTLIVHTDDAIFEFTGTIPAGEIGRGYFNLMQPKGLHGHLRHERCAGIAFVERPFMGKSSAFVAFVNADGGIMFKVFVGRDETRALRADQLARFRRLADRIAAKLSACFPFVGRSGCRAIPR</sequence>
<reference evidence="1 2" key="1">
    <citation type="submission" date="2024-07" db="EMBL/GenBank/DDBJ databases">
        <title>Genomic Encyclopedia of Type Strains, Phase V (KMG-V): Genome sequencing to study the core and pangenomes of soil and plant-associated prokaryotes.</title>
        <authorList>
            <person name="Whitman W."/>
        </authorList>
    </citation>
    <scope>NUCLEOTIDE SEQUENCE [LARGE SCALE GENOMIC DNA]</scope>
    <source>
        <strain evidence="1 2">USDA 222</strain>
    </source>
</reference>
<dbReference type="Pfam" id="PF06228">
    <property type="entry name" value="ChuX_HutX"/>
    <property type="match status" value="1"/>
</dbReference>
<dbReference type="Proteomes" id="UP001565474">
    <property type="component" value="Unassembled WGS sequence"/>
</dbReference>
<dbReference type="NCBIfam" id="TIGR04108">
    <property type="entry name" value="HutX"/>
    <property type="match status" value="1"/>
</dbReference>
<dbReference type="SUPFAM" id="SSF144064">
    <property type="entry name" value="Heme iron utilization protein-like"/>
    <property type="match status" value="1"/>
</dbReference>
<organism evidence="1 2">
    <name type="scientific">Bradyrhizobium yuanmingense</name>
    <dbReference type="NCBI Taxonomy" id="108015"/>
    <lineage>
        <taxon>Bacteria</taxon>
        <taxon>Pseudomonadati</taxon>
        <taxon>Pseudomonadota</taxon>
        <taxon>Alphaproteobacteria</taxon>
        <taxon>Hyphomicrobiales</taxon>
        <taxon>Nitrobacteraceae</taxon>
        <taxon>Bradyrhizobium</taxon>
    </lineage>
</organism>
<gene>
    <name evidence="1" type="ORF">ABH992_005201</name>
</gene>
<dbReference type="RefSeq" id="WP_050991855.1">
    <property type="nucleotide sequence ID" value="NZ_JBGBYD010000002.1"/>
</dbReference>
<keyword evidence="2" id="KW-1185">Reference proteome</keyword>
<dbReference type="Gene3D" id="3.40.1570.10">
    <property type="entry name" value="HemS/ChuS/ChuX like domains"/>
    <property type="match status" value="1"/>
</dbReference>
<evidence type="ECO:0000313" key="1">
    <source>
        <dbReference type="EMBL" id="MEY9472802.1"/>
    </source>
</evidence>
<protein>
    <submittedName>
        <fullName evidence="1">Heme utilization carrier protein HutX</fullName>
    </submittedName>
</protein>
<name>A0ABV4GLH1_9BRAD</name>
<proteinExistence type="predicted"/>
<accession>A0ABV4GLH1</accession>
<dbReference type="EMBL" id="JBGBZN010000002">
    <property type="protein sequence ID" value="MEY9472802.1"/>
    <property type="molecule type" value="Genomic_DNA"/>
</dbReference>
<dbReference type="InterPro" id="IPR053733">
    <property type="entry name" value="Heme_Transport_Util_sf"/>
</dbReference>
<dbReference type="InterPro" id="IPR010413">
    <property type="entry name" value="HutX-like"/>
</dbReference>
<evidence type="ECO:0000313" key="2">
    <source>
        <dbReference type="Proteomes" id="UP001565474"/>
    </source>
</evidence>
<comment type="caution">
    <text evidence="1">The sequence shown here is derived from an EMBL/GenBank/DDBJ whole genome shotgun (WGS) entry which is preliminary data.</text>
</comment>